<evidence type="ECO:0000259" key="6">
    <source>
        <dbReference type="Pfam" id="PF07819"/>
    </source>
</evidence>
<organism evidence="7 8">
    <name type="scientific">Pseudoxanthomonas sacheonensis</name>
    <dbReference type="NCBI Taxonomy" id="443615"/>
    <lineage>
        <taxon>Bacteria</taxon>
        <taxon>Pseudomonadati</taxon>
        <taxon>Pseudomonadota</taxon>
        <taxon>Gammaproteobacteria</taxon>
        <taxon>Lysobacterales</taxon>
        <taxon>Lysobacteraceae</taxon>
        <taxon>Pseudoxanthomonas</taxon>
    </lineage>
</organism>
<keyword evidence="4" id="KW-0472">Membrane</keyword>
<comment type="subcellular location">
    <subcellularLocation>
        <location evidence="1">Endoplasmic reticulum</location>
    </subcellularLocation>
    <subcellularLocation>
        <location evidence="2">Membrane</location>
    </subcellularLocation>
</comment>
<keyword evidence="8" id="KW-1185">Reference proteome</keyword>
<dbReference type="SUPFAM" id="SSF53474">
    <property type="entry name" value="alpha/beta-Hydrolases"/>
    <property type="match status" value="1"/>
</dbReference>
<dbReference type="PANTHER" id="PTHR48182:SF2">
    <property type="entry name" value="PROTEIN SERAC1"/>
    <property type="match status" value="1"/>
</dbReference>
<evidence type="ECO:0000313" key="8">
    <source>
        <dbReference type="Proteomes" id="UP001254759"/>
    </source>
</evidence>
<feature type="region of interest" description="Disordered" evidence="5">
    <location>
        <begin position="1"/>
        <end position="36"/>
    </location>
</feature>
<gene>
    <name evidence="7" type="ORF">J2W94_001606</name>
</gene>
<keyword evidence="3" id="KW-0256">Endoplasmic reticulum</keyword>
<dbReference type="Pfam" id="PF07819">
    <property type="entry name" value="PGAP1"/>
    <property type="match status" value="1"/>
</dbReference>
<dbReference type="InterPro" id="IPR029058">
    <property type="entry name" value="AB_hydrolase_fold"/>
</dbReference>
<dbReference type="InterPro" id="IPR012908">
    <property type="entry name" value="PGAP1-ab_dom-like"/>
</dbReference>
<proteinExistence type="predicted"/>
<comment type="caution">
    <text evidence="7">The sequence shown here is derived from an EMBL/GenBank/DDBJ whole genome shotgun (WGS) entry which is preliminary data.</text>
</comment>
<feature type="domain" description="GPI inositol-deacylase PGAP1-like alpha/beta" evidence="6">
    <location>
        <begin position="43"/>
        <end position="164"/>
    </location>
</feature>
<dbReference type="PANTHER" id="PTHR48182">
    <property type="entry name" value="PROTEIN SERAC1"/>
    <property type="match status" value="1"/>
</dbReference>
<sequence>MLAGLSGCDEESKAGKSVPDTTLSKSAKDDPHWVHQSSPQAKVAVVFVHGLFGTTTGTWTNENGASFLDLIKTAPNVGSKIDVFAFGFTSNMIAGGSLDVFQGAAKLEEWLNYKQVWEYDTVVFVGHSMGGLIVMQELINHPDRVGQVPLMVLYATPQEGSQASALGKIFLRNPALAQMVPDEASQFLIGLDNGWAHMPKHPQVVCAYETKSTYGIPIVKQFSATRFCDGARVAIGGADHMSIVKPDRQEHDSVVKLVNALTLVLGTDRNPRVEMPDFKVEGDKLVYTIRDPDSPAMAKLINHSALPVRYTRGIASSEKLMISPTDTPRIIQPGQVEELKFDLLRRGEWKDEYSFTLGTAIMPTRTVIVRVLDPKAQQARAQKAAEGVMSDISAYLNAPENQESFKNLSSDEQQQKIVEVAGESLETRLPSSSPEVRWVLTADTLSSMGWPTLAARALRNAERESPAIVNTQSVQVLASAVSLQSGDKNIFKNHRTPDVEVPLEFKSQARFTAPDNDAAVWSELSGSLQAVPALRHYGLTLEGDILKEQGRSAEAAAVYGRATGIRQTPELDAKIRAVKDLQP</sequence>
<dbReference type="Proteomes" id="UP001254759">
    <property type="component" value="Unassembled WGS sequence"/>
</dbReference>
<evidence type="ECO:0000256" key="4">
    <source>
        <dbReference type="ARBA" id="ARBA00023136"/>
    </source>
</evidence>
<dbReference type="Gene3D" id="3.40.50.1820">
    <property type="entry name" value="alpha/beta hydrolase"/>
    <property type="match status" value="1"/>
</dbReference>
<evidence type="ECO:0000256" key="1">
    <source>
        <dbReference type="ARBA" id="ARBA00004240"/>
    </source>
</evidence>
<dbReference type="RefSeq" id="WP_310091978.1">
    <property type="nucleotide sequence ID" value="NZ_JAVDTT010000002.1"/>
</dbReference>
<evidence type="ECO:0000256" key="3">
    <source>
        <dbReference type="ARBA" id="ARBA00022824"/>
    </source>
</evidence>
<accession>A0ABU1RRB5</accession>
<evidence type="ECO:0000313" key="7">
    <source>
        <dbReference type="EMBL" id="MDR6841321.1"/>
    </source>
</evidence>
<dbReference type="InterPro" id="IPR052374">
    <property type="entry name" value="SERAC1"/>
</dbReference>
<evidence type="ECO:0000256" key="2">
    <source>
        <dbReference type="ARBA" id="ARBA00004370"/>
    </source>
</evidence>
<dbReference type="EMBL" id="JAVDTT010000002">
    <property type="protein sequence ID" value="MDR6841321.1"/>
    <property type="molecule type" value="Genomic_DNA"/>
</dbReference>
<name>A0ABU1RRB5_9GAMM</name>
<reference evidence="7 8" key="1">
    <citation type="submission" date="2023-07" db="EMBL/GenBank/DDBJ databases">
        <title>Sorghum-associated microbial communities from plants grown in Nebraska, USA.</title>
        <authorList>
            <person name="Schachtman D."/>
        </authorList>
    </citation>
    <scope>NUCLEOTIDE SEQUENCE [LARGE SCALE GENOMIC DNA]</scope>
    <source>
        <strain evidence="7 8">BE107</strain>
    </source>
</reference>
<protein>
    <submittedName>
        <fullName evidence="7">Pimeloyl-ACP methyl ester carboxylesterase</fullName>
    </submittedName>
</protein>
<evidence type="ECO:0000256" key="5">
    <source>
        <dbReference type="SAM" id="MobiDB-lite"/>
    </source>
</evidence>